<dbReference type="Gene3D" id="3.40.50.1360">
    <property type="match status" value="1"/>
</dbReference>
<comment type="function">
    <text evidence="2">Catalyzes the reversible conversion of ribose-5-phosphate to ribulose 5-phosphate.</text>
</comment>
<dbReference type="SUPFAM" id="SSF75445">
    <property type="entry name" value="D-ribose-5-phosphate isomerase (RpiA), lid domain"/>
    <property type="match status" value="1"/>
</dbReference>
<dbReference type="Proteomes" id="UP001325680">
    <property type="component" value="Chromosome"/>
</dbReference>
<feature type="binding site" evidence="2">
    <location>
        <begin position="84"/>
        <end position="87"/>
    </location>
    <ligand>
        <name>substrate</name>
    </ligand>
</feature>
<dbReference type="CDD" id="cd01398">
    <property type="entry name" value="RPI_A"/>
    <property type="match status" value="1"/>
</dbReference>
<feature type="binding site" evidence="2">
    <location>
        <begin position="29"/>
        <end position="32"/>
    </location>
    <ligand>
        <name>substrate</name>
    </ligand>
</feature>
<comment type="subunit">
    <text evidence="2">Homodimer.</text>
</comment>
<dbReference type="HAMAP" id="MF_00170">
    <property type="entry name" value="Rib_5P_isom_A"/>
    <property type="match status" value="1"/>
</dbReference>
<name>A0ABZ0WB06_9BACT</name>
<comment type="similarity">
    <text evidence="2">Belongs to the ribose 5-phosphate isomerase family.</text>
</comment>
<dbReference type="PANTHER" id="PTHR11934:SF0">
    <property type="entry name" value="RIBOSE-5-PHOSPHATE ISOMERASE"/>
    <property type="match status" value="1"/>
</dbReference>
<dbReference type="PANTHER" id="PTHR11934">
    <property type="entry name" value="RIBOSE-5-PHOSPHATE ISOMERASE"/>
    <property type="match status" value="1"/>
</dbReference>
<feature type="binding site" evidence="2">
    <location>
        <position position="124"/>
    </location>
    <ligand>
        <name>substrate</name>
    </ligand>
</feature>
<dbReference type="Pfam" id="PF06026">
    <property type="entry name" value="Rib_5-P_isom_A"/>
    <property type="match status" value="1"/>
</dbReference>
<evidence type="ECO:0000313" key="3">
    <source>
        <dbReference type="EMBL" id="WQD40478.1"/>
    </source>
</evidence>
<gene>
    <name evidence="2 3" type="primary">rpiA</name>
    <name evidence="3" type="ORF">U0035_09995</name>
</gene>
<comment type="pathway">
    <text evidence="2">Carbohydrate degradation; pentose phosphate pathway; D-ribose 5-phosphate from D-ribulose 5-phosphate (non-oxidative stage): step 1/1.</text>
</comment>
<protein>
    <recommendedName>
        <fullName evidence="2">Ribose-5-phosphate isomerase A</fullName>
        <ecNumber evidence="2">5.3.1.6</ecNumber>
    </recommendedName>
    <alternativeName>
        <fullName evidence="2">Phosphoriboisomerase A</fullName>
        <shortName evidence="2">PRI</shortName>
    </alternativeName>
</protein>
<accession>A0ABZ0WB06</accession>
<dbReference type="InterPro" id="IPR004788">
    <property type="entry name" value="Ribose5P_isomerase_type_A"/>
</dbReference>
<evidence type="ECO:0000256" key="1">
    <source>
        <dbReference type="ARBA" id="ARBA00023235"/>
    </source>
</evidence>
<organism evidence="3 4">
    <name type="scientific">Niabella yanshanensis</name>
    <dbReference type="NCBI Taxonomy" id="577386"/>
    <lineage>
        <taxon>Bacteria</taxon>
        <taxon>Pseudomonadati</taxon>
        <taxon>Bacteroidota</taxon>
        <taxon>Chitinophagia</taxon>
        <taxon>Chitinophagales</taxon>
        <taxon>Chitinophagaceae</taxon>
        <taxon>Niabella</taxon>
    </lineage>
</organism>
<feature type="active site" description="Proton acceptor" evidence="2">
    <location>
        <position position="106"/>
    </location>
</feature>
<dbReference type="InterPro" id="IPR020672">
    <property type="entry name" value="Ribose5P_isomerase_typA_subgr"/>
</dbReference>
<keyword evidence="4" id="KW-1185">Reference proteome</keyword>
<dbReference type="GO" id="GO:0004751">
    <property type="term" value="F:ribose-5-phosphate isomerase activity"/>
    <property type="evidence" value="ECO:0007669"/>
    <property type="project" value="UniProtKB-EC"/>
</dbReference>
<reference evidence="3 4" key="1">
    <citation type="submission" date="2023-12" db="EMBL/GenBank/DDBJ databases">
        <title>Genome sequencing and assembly of bacterial species from a model synthetic community.</title>
        <authorList>
            <person name="Hogle S.L."/>
        </authorList>
    </citation>
    <scope>NUCLEOTIDE SEQUENCE [LARGE SCALE GENOMIC DNA]</scope>
    <source>
        <strain evidence="3 4">HAMBI_3031</strain>
    </source>
</reference>
<dbReference type="RefSeq" id="WP_114792169.1">
    <property type="nucleotide sequence ID" value="NZ_CP139960.1"/>
</dbReference>
<keyword evidence="1 2" id="KW-0413">Isomerase</keyword>
<dbReference type="EMBL" id="CP139960">
    <property type="protein sequence ID" value="WQD40478.1"/>
    <property type="molecule type" value="Genomic_DNA"/>
</dbReference>
<evidence type="ECO:0000256" key="2">
    <source>
        <dbReference type="HAMAP-Rule" id="MF_00170"/>
    </source>
</evidence>
<feature type="binding site" evidence="2">
    <location>
        <begin position="97"/>
        <end position="100"/>
    </location>
    <ligand>
        <name>substrate</name>
    </ligand>
</feature>
<evidence type="ECO:0000313" key="4">
    <source>
        <dbReference type="Proteomes" id="UP001325680"/>
    </source>
</evidence>
<proteinExistence type="inferred from homology"/>
<dbReference type="InterPro" id="IPR037171">
    <property type="entry name" value="NagB/RpiA_transferase-like"/>
</dbReference>
<dbReference type="SUPFAM" id="SSF100950">
    <property type="entry name" value="NagB/RpiA/CoA transferase-like"/>
    <property type="match status" value="1"/>
</dbReference>
<comment type="catalytic activity">
    <reaction evidence="2">
        <text>aldehydo-D-ribose 5-phosphate = D-ribulose 5-phosphate</text>
        <dbReference type="Rhea" id="RHEA:14657"/>
        <dbReference type="ChEBI" id="CHEBI:58121"/>
        <dbReference type="ChEBI" id="CHEBI:58273"/>
        <dbReference type="EC" id="5.3.1.6"/>
    </reaction>
</comment>
<sequence>MDTANNEKKMAALEAVKEIKDGMTVGLGTGSTAYYAIHAVAELIGQGMNLKTVPTSEQTKQMSIELGIPMVDINSIDSLDVTIDGADEFTQNLELIKGGGGALLREKIVASITKKQIIITDSSKMVHQLGKFKVPIEVIPMACSYVMRQLPAIGGIGLVRKKKDKDYITDQGNLIIDADFGLIEHPAVLDEQLNKIVGVVEHGLFIGLAHKVIMIKDGEAITFSA</sequence>
<dbReference type="NCBIfam" id="TIGR00021">
    <property type="entry name" value="rpiA"/>
    <property type="match status" value="1"/>
</dbReference>
<dbReference type="NCBIfam" id="NF001924">
    <property type="entry name" value="PRK00702.1"/>
    <property type="match status" value="1"/>
</dbReference>
<dbReference type="EC" id="5.3.1.6" evidence="2"/>
<dbReference type="Gene3D" id="3.30.70.260">
    <property type="match status" value="1"/>
</dbReference>